<dbReference type="OrthoDB" id="3533156at2"/>
<evidence type="ECO:0000313" key="2">
    <source>
        <dbReference type="EMBL" id="TDS79962.1"/>
    </source>
</evidence>
<accession>A0A4R7FQB2</accession>
<gene>
    <name evidence="2" type="ORF">CLV52_0508</name>
</gene>
<keyword evidence="2" id="KW-0808">Transferase</keyword>
<name>A0A4R7FQB2_9MICO</name>
<dbReference type="AlphaFoldDB" id="A0A4R7FQB2"/>
<dbReference type="InterPro" id="IPR016181">
    <property type="entry name" value="Acyl_CoA_acyltransferase"/>
</dbReference>
<proteinExistence type="predicted"/>
<dbReference type="EMBL" id="SOAM01000001">
    <property type="protein sequence ID" value="TDS79962.1"/>
    <property type="molecule type" value="Genomic_DNA"/>
</dbReference>
<evidence type="ECO:0000313" key="3">
    <source>
        <dbReference type="Proteomes" id="UP000295344"/>
    </source>
</evidence>
<dbReference type="RefSeq" id="WP_133764548.1">
    <property type="nucleotide sequence ID" value="NZ_BAAARP010000001.1"/>
</dbReference>
<sequence length="181" mass="20438">MSEFCTPRLLLRHWREEDREPFAEMGADPEVMEHFPARLSRAESDAFVDGLGGLLERRGWGLWAVEELRSGRFIGFTGLNEPGFAAHFTPATEVGWRLRRDAWGQGYASEAGRAALVFAFEDLRLDEVVSFTATTNTRSQAVMRRIGMTTDPAEDFDHPTIADGSPLRRHVLYRLRRPSAG</sequence>
<dbReference type="PROSITE" id="PS51186">
    <property type="entry name" value="GNAT"/>
    <property type="match status" value="1"/>
</dbReference>
<dbReference type="InterPro" id="IPR000182">
    <property type="entry name" value="GNAT_dom"/>
</dbReference>
<dbReference type="InterPro" id="IPR051531">
    <property type="entry name" value="N-acetyltransferase"/>
</dbReference>
<comment type="caution">
    <text evidence="2">The sequence shown here is derived from an EMBL/GenBank/DDBJ whole genome shotgun (WGS) entry which is preliminary data.</text>
</comment>
<organism evidence="2 3">
    <name type="scientific">Amnibacterium kyonggiense</name>
    <dbReference type="NCBI Taxonomy" id="595671"/>
    <lineage>
        <taxon>Bacteria</taxon>
        <taxon>Bacillati</taxon>
        <taxon>Actinomycetota</taxon>
        <taxon>Actinomycetes</taxon>
        <taxon>Micrococcales</taxon>
        <taxon>Microbacteriaceae</taxon>
        <taxon>Amnibacterium</taxon>
    </lineage>
</organism>
<dbReference type="PANTHER" id="PTHR43792:SF1">
    <property type="entry name" value="N-ACETYLTRANSFERASE DOMAIN-CONTAINING PROTEIN"/>
    <property type="match status" value="1"/>
</dbReference>
<dbReference type="GO" id="GO:0016747">
    <property type="term" value="F:acyltransferase activity, transferring groups other than amino-acyl groups"/>
    <property type="evidence" value="ECO:0007669"/>
    <property type="project" value="InterPro"/>
</dbReference>
<feature type="domain" description="N-acetyltransferase" evidence="1">
    <location>
        <begin position="9"/>
        <end position="178"/>
    </location>
</feature>
<dbReference type="Pfam" id="PF13302">
    <property type="entry name" value="Acetyltransf_3"/>
    <property type="match status" value="1"/>
</dbReference>
<keyword evidence="3" id="KW-1185">Reference proteome</keyword>
<protein>
    <submittedName>
        <fullName evidence="2">RimJ/RimL family protein N-acetyltransferase</fullName>
    </submittedName>
</protein>
<dbReference type="Gene3D" id="3.40.630.30">
    <property type="match status" value="1"/>
</dbReference>
<dbReference type="PANTHER" id="PTHR43792">
    <property type="entry name" value="GNAT FAMILY, PUTATIVE (AFU_ORTHOLOGUE AFUA_3G00765)-RELATED-RELATED"/>
    <property type="match status" value="1"/>
</dbReference>
<reference evidence="2 3" key="1">
    <citation type="submission" date="2019-03" db="EMBL/GenBank/DDBJ databases">
        <title>Genomic Encyclopedia of Archaeal and Bacterial Type Strains, Phase II (KMG-II): from individual species to whole genera.</title>
        <authorList>
            <person name="Goeker M."/>
        </authorList>
    </citation>
    <scope>NUCLEOTIDE SEQUENCE [LARGE SCALE GENOMIC DNA]</scope>
    <source>
        <strain evidence="2 3">DSM 24782</strain>
    </source>
</reference>
<evidence type="ECO:0000259" key="1">
    <source>
        <dbReference type="PROSITE" id="PS51186"/>
    </source>
</evidence>
<dbReference type="Proteomes" id="UP000295344">
    <property type="component" value="Unassembled WGS sequence"/>
</dbReference>
<dbReference type="SUPFAM" id="SSF55729">
    <property type="entry name" value="Acyl-CoA N-acyltransferases (Nat)"/>
    <property type="match status" value="1"/>
</dbReference>